<comment type="similarity">
    <text evidence="1">Belongs to the methyltransferase superfamily. METL family.</text>
</comment>
<dbReference type="GO" id="GO:0008757">
    <property type="term" value="F:S-adenosylmethionine-dependent methyltransferase activity"/>
    <property type="evidence" value="ECO:0007669"/>
    <property type="project" value="UniProtKB-ARBA"/>
</dbReference>
<evidence type="ECO:0000256" key="3">
    <source>
        <dbReference type="ARBA" id="ARBA00022679"/>
    </source>
</evidence>
<proteinExistence type="inferred from homology"/>
<dbReference type="GO" id="GO:0008173">
    <property type="term" value="F:RNA methyltransferase activity"/>
    <property type="evidence" value="ECO:0007669"/>
    <property type="project" value="UniProtKB-ARBA"/>
</dbReference>
<dbReference type="PANTHER" id="PTHR22809:SF5">
    <property type="entry name" value="TRNA N(3)-METHYLCYTIDINE METHYLTRANSFERASE METTL6"/>
    <property type="match status" value="1"/>
</dbReference>
<dbReference type="SUPFAM" id="SSF53335">
    <property type="entry name" value="S-adenosyl-L-methionine-dependent methyltransferases"/>
    <property type="match status" value="1"/>
</dbReference>
<dbReference type="CDD" id="cd02440">
    <property type="entry name" value="AdoMet_MTases"/>
    <property type="match status" value="1"/>
</dbReference>
<dbReference type="EMBL" id="AJWK01002076">
    <property type="status" value="NOT_ANNOTATED_CDS"/>
    <property type="molecule type" value="Genomic_DNA"/>
</dbReference>
<evidence type="ECO:0000259" key="4">
    <source>
        <dbReference type="Pfam" id="PF08242"/>
    </source>
</evidence>
<accession>A0A1B0C996</accession>
<dbReference type="GO" id="GO:0032259">
    <property type="term" value="P:methylation"/>
    <property type="evidence" value="ECO:0007669"/>
    <property type="project" value="UniProtKB-KW"/>
</dbReference>
<feature type="domain" description="Methyltransferase type 12" evidence="4">
    <location>
        <begin position="75"/>
        <end position="176"/>
    </location>
</feature>
<dbReference type="InterPro" id="IPR029063">
    <property type="entry name" value="SAM-dependent_MTases_sf"/>
</dbReference>
<evidence type="ECO:0000313" key="5">
    <source>
        <dbReference type="EnsemblMetazoa" id="LLOJ000518-PA"/>
    </source>
</evidence>
<protein>
    <recommendedName>
        <fullName evidence="4">Methyltransferase type 12 domain-containing protein</fullName>
    </recommendedName>
</protein>
<evidence type="ECO:0000256" key="2">
    <source>
        <dbReference type="ARBA" id="ARBA00022603"/>
    </source>
</evidence>
<evidence type="ECO:0000313" key="6">
    <source>
        <dbReference type="Proteomes" id="UP000092461"/>
    </source>
</evidence>
<dbReference type="Proteomes" id="UP000092461">
    <property type="component" value="Unassembled WGS sequence"/>
</dbReference>
<keyword evidence="3" id="KW-0808">Transferase</keyword>
<reference evidence="5" key="1">
    <citation type="submission" date="2020-05" db="UniProtKB">
        <authorList>
            <consortium name="EnsemblMetazoa"/>
        </authorList>
    </citation>
    <scope>IDENTIFICATION</scope>
    <source>
        <strain evidence="5">Jacobina</strain>
    </source>
</reference>
<dbReference type="InterPro" id="IPR026113">
    <property type="entry name" value="METTL2/6/8-like"/>
</dbReference>
<sequence length="209" mass="24373">MNQESGKEAMGNRQKVSQHGFRPTSAFQCEKLERDCRKNWDLFYKRNKTNFFKDRNWTTREFTDLLTLDNSKILLEVGCGVGNFIFPLMEVCDAKYFYACDFSSEAIKLLQENPQYCEERIKGFTCDITTGELLDTLDEDSVDIVTLIFVLSAIHPEKFKNVLQNLYKVLKPGGVLLFRDYGINDMAQWRFRDSSKISDNFYARQDGTR</sequence>
<dbReference type="VEuPathDB" id="VectorBase:LLONM1_003656"/>
<keyword evidence="6" id="KW-1185">Reference proteome</keyword>
<dbReference type="EMBL" id="AJWK01002075">
    <property type="status" value="NOT_ANNOTATED_CDS"/>
    <property type="molecule type" value="Genomic_DNA"/>
</dbReference>
<evidence type="ECO:0000256" key="1">
    <source>
        <dbReference type="ARBA" id="ARBA00009725"/>
    </source>
</evidence>
<organism evidence="5 6">
    <name type="scientific">Lutzomyia longipalpis</name>
    <name type="common">Sand fly</name>
    <dbReference type="NCBI Taxonomy" id="7200"/>
    <lineage>
        <taxon>Eukaryota</taxon>
        <taxon>Metazoa</taxon>
        <taxon>Ecdysozoa</taxon>
        <taxon>Arthropoda</taxon>
        <taxon>Hexapoda</taxon>
        <taxon>Insecta</taxon>
        <taxon>Pterygota</taxon>
        <taxon>Neoptera</taxon>
        <taxon>Endopterygota</taxon>
        <taxon>Diptera</taxon>
        <taxon>Nematocera</taxon>
        <taxon>Psychodoidea</taxon>
        <taxon>Psychodidae</taxon>
        <taxon>Lutzomyia</taxon>
        <taxon>Lutzomyia</taxon>
    </lineage>
</organism>
<name>A0A1B0C996_LUTLO</name>
<dbReference type="PIRSF" id="PIRSF037755">
    <property type="entry name" value="Mettl2_prd"/>
    <property type="match status" value="1"/>
</dbReference>
<dbReference type="PANTHER" id="PTHR22809">
    <property type="entry name" value="METHYLTRANSFERASE-RELATED"/>
    <property type="match status" value="1"/>
</dbReference>
<dbReference type="VEuPathDB" id="VectorBase:LLOJ000518"/>
<dbReference type="EnsemblMetazoa" id="LLOJ000518-RA">
    <property type="protein sequence ID" value="LLOJ000518-PA"/>
    <property type="gene ID" value="LLOJ000518"/>
</dbReference>
<dbReference type="Gene3D" id="3.40.50.150">
    <property type="entry name" value="Vaccinia Virus protein VP39"/>
    <property type="match status" value="1"/>
</dbReference>
<dbReference type="InterPro" id="IPR013217">
    <property type="entry name" value="Methyltransf_12"/>
</dbReference>
<dbReference type="Pfam" id="PF08242">
    <property type="entry name" value="Methyltransf_12"/>
    <property type="match status" value="1"/>
</dbReference>
<dbReference type="AlphaFoldDB" id="A0A1B0C996"/>
<keyword evidence="2" id="KW-0489">Methyltransferase</keyword>